<evidence type="ECO:0000313" key="2">
    <source>
        <dbReference type="Proteomes" id="UP000037460"/>
    </source>
</evidence>
<accession>A0A0M0K0E5</accession>
<comment type="caution">
    <text evidence="1">The sequence shown here is derived from an EMBL/GenBank/DDBJ whole genome shotgun (WGS) entry which is preliminary data.</text>
</comment>
<proteinExistence type="predicted"/>
<dbReference type="Proteomes" id="UP000037460">
    <property type="component" value="Unassembled WGS sequence"/>
</dbReference>
<dbReference type="AlphaFoldDB" id="A0A0M0K0E5"/>
<evidence type="ECO:0000313" key="1">
    <source>
        <dbReference type="EMBL" id="KOO32280.1"/>
    </source>
</evidence>
<name>A0A0M0K0E5_9EUKA</name>
<organism evidence="1 2">
    <name type="scientific">Chrysochromulina tobinii</name>
    <dbReference type="NCBI Taxonomy" id="1460289"/>
    <lineage>
        <taxon>Eukaryota</taxon>
        <taxon>Haptista</taxon>
        <taxon>Haptophyta</taxon>
        <taxon>Prymnesiophyceae</taxon>
        <taxon>Prymnesiales</taxon>
        <taxon>Chrysochromulinaceae</taxon>
        <taxon>Chrysochromulina</taxon>
    </lineage>
</organism>
<dbReference type="EMBL" id="JWZX01001811">
    <property type="protein sequence ID" value="KOO32280.1"/>
    <property type="molecule type" value="Genomic_DNA"/>
</dbReference>
<sequence>MIASDGLCWPLLASDGI</sequence>
<keyword evidence="2" id="KW-1185">Reference proteome</keyword>
<reference evidence="2" key="1">
    <citation type="journal article" date="2015" name="PLoS Genet.">
        <title>Genome Sequence and Transcriptome Analyses of Chrysochromulina tobin: Metabolic Tools for Enhanced Algal Fitness in the Prominent Order Prymnesiales (Haptophyceae).</title>
        <authorList>
            <person name="Hovde B.T."/>
            <person name="Deodato C.R."/>
            <person name="Hunsperger H.M."/>
            <person name="Ryken S.A."/>
            <person name="Yost W."/>
            <person name="Jha R.K."/>
            <person name="Patterson J."/>
            <person name="Monnat R.J. Jr."/>
            <person name="Barlow S.B."/>
            <person name="Starkenburg S.R."/>
            <person name="Cattolico R.A."/>
        </authorList>
    </citation>
    <scope>NUCLEOTIDE SEQUENCE</scope>
    <source>
        <strain evidence="2">CCMP291</strain>
    </source>
</reference>
<gene>
    <name evidence="1" type="ORF">Ctob_010677</name>
</gene>
<protein>
    <submittedName>
        <fullName evidence="1">Uncharacterized protein</fullName>
    </submittedName>
</protein>